<dbReference type="Gene3D" id="3.40.630.30">
    <property type="match status" value="1"/>
</dbReference>
<organism evidence="4 5">
    <name type="scientific">Amnibacterium endophyticum</name>
    <dbReference type="NCBI Taxonomy" id="2109337"/>
    <lineage>
        <taxon>Bacteria</taxon>
        <taxon>Bacillati</taxon>
        <taxon>Actinomycetota</taxon>
        <taxon>Actinomycetes</taxon>
        <taxon>Micrococcales</taxon>
        <taxon>Microbacteriaceae</taxon>
        <taxon>Amnibacterium</taxon>
    </lineage>
</organism>
<dbReference type="EC" id="2.3.1.-" evidence="4"/>
<sequence length="157" mass="16670">MTGPLVLRVGAIDEPDAVRMTDEVQRWYVEVYGGPDDDPTPPADFAAPRGRFVIGEVDGAAVAMGGWTRDGDDVKLRRMYVRPAGRRRGYAGLLLGELERLAALDGARRAVLTTGLPQTAAIALYRAHGYADVPAFGFHAASSTAVHLGKPLALVGA</sequence>
<dbReference type="PANTHER" id="PTHR43877">
    <property type="entry name" value="AMINOALKYLPHOSPHONATE N-ACETYLTRANSFERASE-RELATED-RELATED"/>
    <property type="match status" value="1"/>
</dbReference>
<dbReference type="GO" id="GO:0016746">
    <property type="term" value="F:acyltransferase activity"/>
    <property type="evidence" value="ECO:0007669"/>
    <property type="project" value="UniProtKB-KW"/>
</dbReference>
<accession>A0ABW4LFW7</accession>
<dbReference type="SUPFAM" id="SSF55729">
    <property type="entry name" value="Acyl-CoA N-acyltransferases (Nat)"/>
    <property type="match status" value="1"/>
</dbReference>
<dbReference type="Pfam" id="PF00583">
    <property type="entry name" value="Acetyltransf_1"/>
    <property type="match status" value="1"/>
</dbReference>
<name>A0ABW4LFW7_9MICO</name>
<protein>
    <submittedName>
        <fullName evidence="4">GNAT family N-acetyltransferase</fullName>
        <ecNumber evidence="4">2.3.1.-</ecNumber>
    </submittedName>
</protein>
<dbReference type="PROSITE" id="PS51186">
    <property type="entry name" value="GNAT"/>
    <property type="match status" value="1"/>
</dbReference>
<proteinExistence type="predicted"/>
<evidence type="ECO:0000313" key="5">
    <source>
        <dbReference type="Proteomes" id="UP001597347"/>
    </source>
</evidence>
<feature type="domain" description="N-acetyltransferase" evidence="3">
    <location>
        <begin position="7"/>
        <end position="153"/>
    </location>
</feature>
<comment type="caution">
    <text evidence="4">The sequence shown here is derived from an EMBL/GenBank/DDBJ whole genome shotgun (WGS) entry which is preliminary data.</text>
</comment>
<evidence type="ECO:0000256" key="2">
    <source>
        <dbReference type="ARBA" id="ARBA00023315"/>
    </source>
</evidence>
<dbReference type="InterPro" id="IPR050832">
    <property type="entry name" value="Bact_Acetyltransf"/>
</dbReference>
<dbReference type="PANTHER" id="PTHR43877:SF2">
    <property type="entry name" value="AMINOALKYLPHOSPHONATE N-ACETYLTRANSFERASE-RELATED"/>
    <property type="match status" value="1"/>
</dbReference>
<dbReference type="Proteomes" id="UP001597347">
    <property type="component" value="Unassembled WGS sequence"/>
</dbReference>
<keyword evidence="5" id="KW-1185">Reference proteome</keyword>
<gene>
    <name evidence="4" type="ORF">ACFSBI_10910</name>
</gene>
<dbReference type="EMBL" id="JBHUEA010000016">
    <property type="protein sequence ID" value="MFD1722059.1"/>
    <property type="molecule type" value="Genomic_DNA"/>
</dbReference>
<dbReference type="InterPro" id="IPR016181">
    <property type="entry name" value="Acyl_CoA_acyltransferase"/>
</dbReference>
<keyword evidence="2 4" id="KW-0012">Acyltransferase</keyword>
<keyword evidence="1 4" id="KW-0808">Transferase</keyword>
<evidence type="ECO:0000256" key="1">
    <source>
        <dbReference type="ARBA" id="ARBA00022679"/>
    </source>
</evidence>
<dbReference type="InterPro" id="IPR000182">
    <property type="entry name" value="GNAT_dom"/>
</dbReference>
<evidence type="ECO:0000259" key="3">
    <source>
        <dbReference type="PROSITE" id="PS51186"/>
    </source>
</evidence>
<evidence type="ECO:0000313" key="4">
    <source>
        <dbReference type="EMBL" id="MFD1722059.1"/>
    </source>
</evidence>
<dbReference type="RefSeq" id="WP_377934838.1">
    <property type="nucleotide sequence ID" value="NZ_JBHUEA010000016.1"/>
</dbReference>
<reference evidence="5" key="1">
    <citation type="journal article" date="2019" name="Int. J. Syst. Evol. Microbiol.">
        <title>The Global Catalogue of Microorganisms (GCM) 10K type strain sequencing project: providing services to taxonomists for standard genome sequencing and annotation.</title>
        <authorList>
            <consortium name="The Broad Institute Genomics Platform"/>
            <consortium name="The Broad Institute Genome Sequencing Center for Infectious Disease"/>
            <person name="Wu L."/>
            <person name="Ma J."/>
        </authorList>
    </citation>
    <scope>NUCLEOTIDE SEQUENCE [LARGE SCALE GENOMIC DNA]</scope>
    <source>
        <strain evidence="5">CGMCC 1.12471</strain>
    </source>
</reference>